<dbReference type="PRINTS" id="PR00503">
    <property type="entry name" value="BROMODOMAIN"/>
</dbReference>
<dbReference type="EMBL" id="FJUX01000300">
    <property type="protein sequence ID" value="CZT13973.1"/>
    <property type="molecule type" value="Genomic_DNA"/>
</dbReference>
<dbReference type="SUPFAM" id="SSF47370">
    <property type="entry name" value="Bromodomain"/>
    <property type="match status" value="1"/>
</dbReference>
<keyword evidence="1 2" id="KW-0103">Bromodomain</keyword>
<dbReference type="Pfam" id="PF00439">
    <property type="entry name" value="Bromodomain"/>
    <property type="match status" value="1"/>
</dbReference>
<dbReference type="InterPro" id="IPR036427">
    <property type="entry name" value="Bromodomain-like_sf"/>
</dbReference>
<evidence type="ECO:0000256" key="1">
    <source>
        <dbReference type="ARBA" id="ARBA00023117"/>
    </source>
</evidence>
<feature type="domain" description="Bromo" evidence="3">
    <location>
        <begin position="7"/>
        <end position="54"/>
    </location>
</feature>
<dbReference type="OrthoDB" id="21449at2759"/>
<dbReference type="GO" id="GO:0006325">
    <property type="term" value="P:chromatin organization"/>
    <property type="evidence" value="ECO:0007669"/>
    <property type="project" value="UniProtKB-ARBA"/>
</dbReference>
<dbReference type="PROSITE" id="PS50014">
    <property type="entry name" value="BROMODOMAIN_2"/>
    <property type="match status" value="1"/>
</dbReference>
<sequence>MVLGPGYWTRLVKAFKHPVDPIINNMPNYFKVIKKPIDLTTIKVGWEGEVYAEY</sequence>
<evidence type="ECO:0000313" key="5">
    <source>
        <dbReference type="Proteomes" id="UP000178912"/>
    </source>
</evidence>
<protein>
    <recommendedName>
        <fullName evidence="3">Bromo domain-containing protein</fullName>
    </recommendedName>
</protein>
<gene>
    <name evidence="4" type="ORF">RAG0_17703</name>
</gene>
<evidence type="ECO:0000256" key="2">
    <source>
        <dbReference type="PROSITE-ProRule" id="PRU00035"/>
    </source>
</evidence>
<dbReference type="AlphaFoldDB" id="A0A1E1LTY8"/>
<dbReference type="Gene3D" id="1.20.920.10">
    <property type="entry name" value="Bromodomain-like"/>
    <property type="match status" value="1"/>
</dbReference>
<proteinExistence type="predicted"/>
<accession>A0A1E1LTY8</accession>
<reference evidence="5" key="1">
    <citation type="submission" date="2016-03" db="EMBL/GenBank/DDBJ databases">
        <authorList>
            <person name="Guldener U."/>
        </authorList>
    </citation>
    <scope>NUCLEOTIDE SEQUENCE [LARGE SCALE GENOMIC DNA]</scope>
    <source>
        <strain evidence="5">04CH-RAC-A.6.1</strain>
    </source>
</reference>
<evidence type="ECO:0000259" key="3">
    <source>
        <dbReference type="PROSITE" id="PS50014"/>
    </source>
</evidence>
<organism evidence="4 5">
    <name type="scientific">Rhynchosporium agropyri</name>
    <dbReference type="NCBI Taxonomy" id="914238"/>
    <lineage>
        <taxon>Eukaryota</taxon>
        <taxon>Fungi</taxon>
        <taxon>Dikarya</taxon>
        <taxon>Ascomycota</taxon>
        <taxon>Pezizomycotina</taxon>
        <taxon>Leotiomycetes</taxon>
        <taxon>Helotiales</taxon>
        <taxon>Ploettnerulaceae</taxon>
        <taxon>Rhynchosporium</taxon>
    </lineage>
</organism>
<evidence type="ECO:0000313" key="4">
    <source>
        <dbReference type="EMBL" id="CZT13973.1"/>
    </source>
</evidence>
<dbReference type="InterPro" id="IPR001487">
    <property type="entry name" value="Bromodomain"/>
</dbReference>
<name>A0A1E1LTY8_9HELO</name>
<keyword evidence="5" id="KW-1185">Reference proteome</keyword>
<dbReference type="Proteomes" id="UP000178912">
    <property type="component" value="Unassembled WGS sequence"/>
</dbReference>